<dbReference type="InterPro" id="IPR050300">
    <property type="entry name" value="GDXG_lipolytic_enzyme"/>
</dbReference>
<dbReference type="Gene3D" id="3.40.50.1820">
    <property type="entry name" value="alpha/beta hydrolase"/>
    <property type="match status" value="1"/>
</dbReference>
<accession>A0AAD4HXP9</accession>
<proteinExistence type="predicted"/>
<evidence type="ECO:0000259" key="3">
    <source>
        <dbReference type="Pfam" id="PF08242"/>
    </source>
</evidence>
<evidence type="ECO:0000259" key="2">
    <source>
        <dbReference type="Pfam" id="PF00326"/>
    </source>
</evidence>
<protein>
    <recommendedName>
        <fullName evidence="7">S-adenosyl-L-methionine-dependent N-methyltransferase</fullName>
    </recommendedName>
</protein>
<dbReference type="PANTHER" id="PTHR48081">
    <property type="entry name" value="AB HYDROLASE SUPERFAMILY PROTEIN C4A8.06C"/>
    <property type="match status" value="1"/>
</dbReference>
<dbReference type="Gene3D" id="3.40.50.150">
    <property type="entry name" value="Vaccinia Virus protein VP39"/>
    <property type="match status" value="1"/>
</dbReference>
<keyword evidence="6" id="KW-1185">Reference proteome</keyword>
<organism evidence="5 6">
    <name type="scientific">Staphylotrichum longicolle</name>
    <dbReference type="NCBI Taxonomy" id="669026"/>
    <lineage>
        <taxon>Eukaryota</taxon>
        <taxon>Fungi</taxon>
        <taxon>Dikarya</taxon>
        <taxon>Ascomycota</taxon>
        <taxon>Pezizomycotina</taxon>
        <taxon>Sordariomycetes</taxon>
        <taxon>Sordariomycetidae</taxon>
        <taxon>Sordariales</taxon>
        <taxon>Chaetomiaceae</taxon>
        <taxon>Staphylotrichum</taxon>
    </lineage>
</organism>
<evidence type="ECO:0000313" key="5">
    <source>
        <dbReference type="EMBL" id="KAG7284748.1"/>
    </source>
</evidence>
<dbReference type="InterPro" id="IPR001375">
    <property type="entry name" value="Peptidase_S9_cat"/>
</dbReference>
<dbReference type="GO" id="GO:0006508">
    <property type="term" value="P:proteolysis"/>
    <property type="evidence" value="ECO:0007669"/>
    <property type="project" value="InterPro"/>
</dbReference>
<evidence type="ECO:0000313" key="6">
    <source>
        <dbReference type="Proteomes" id="UP001197093"/>
    </source>
</evidence>
<sequence>MPAAALFQRMLQRHPQHESETKLLEVTGSRLADCLTGKADPLQLLFANRANREIMADVYEKAPMCQATSRLLAEFLARSLAHSSEDGESCGRVFRIIEVGAGTGGTAKCLVDYLAGRGVRFEYTFTDISPALVSQAKKTFAGRPMMKYATLDCDRPPPAELRGQFDVVVATNCIHATQNASSAAANMASLLRPDGVFCLVEFTRELYWFDLVYGLLEGWWAFSDGRQHALADQWFWGDSLRAAGFQHVSWTDGPSNEARTMRVICAFPAAPVREAFKPLPRGITRKAGLPVETFKWKSAGNLELKADVYYPKTADEPGRKRPVALMIHGGGHLLFSRQDIPMKHVRVLLQRGFLPVSVDYRLCPEMSLFDGPVTDCRDALAWVREVLPSLPLSWPHVQVDPTKVLALGWSSGGQLAMTLGYTAKSRGIKPPDVILPFYSPSDLEAEFWDKPIYPAAAEEPPQEIWGELDCVHEEPILEYTPLSNKRTTGLSLTLKDDRARLILHMNWNAQSVPVLICGLPCKSRASESACSSSSGPASAVRDNAMDSGTGTDWKALPKPPVEQIRACSPYWHILQGDYRTPTFMVHGNADDWIPYQMTQRTVAALRERGVPCGIRVPDQCGHAFDLFPQEDRLGVGWPAIEDAYDFACYQLAMRSSTSS</sequence>
<evidence type="ECO:0000256" key="1">
    <source>
        <dbReference type="ARBA" id="ARBA00022801"/>
    </source>
</evidence>
<dbReference type="EMBL" id="JAHCVI010000005">
    <property type="protein sequence ID" value="KAG7284748.1"/>
    <property type="molecule type" value="Genomic_DNA"/>
</dbReference>
<gene>
    <name evidence="5" type="ORF">NEMBOFW57_009359</name>
</gene>
<dbReference type="InterPro" id="IPR029058">
    <property type="entry name" value="AB_hydrolase_fold"/>
</dbReference>
<dbReference type="InterPro" id="IPR049492">
    <property type="entry name" value="BD-FAE-like_dom"/>
</dbReference>
<reference evidence="5" key="1">
    <citation type="submission" date="2023-02" db="EMBL/GenBank/DDBJ databases">
        <authorList>
            <person name="Palmer J.M."/>
        </authorList>
    </citation>
    <scope>NUCLEOTIDE SEQUENCE</scope>
    <source>
        <strain evidence="5">FW57</strain>
    </source>
</reference>
<name>A0AAD4HXP9_9PEZI</name>
<evidence type="ECO:0000259" key="4">
    <source>
        <dbReference type="Pfam" id="PF20434"/>
    </source>
</evidence>
<dbReference type="SUPFAM" id="SSF53474">
    <property type="entry name" value="alpha/beta-Hydrolases"/>
    <property type="match status" value="1"/>
</dbReference>
<feature type="domain" description="Peptidase S9 prolyl oligopeptidase catalytic" evidence="2">
    <location>
        <begin position="552"/>
        <end position="624"/>
    </location>
</feature>
<dbReference type="CDD" id="cd02440">
    <property type="entry name" value="AdoMet_MTases"/>
    <property type="match status" value="1"/>
</dbReference>
<keyword evidence="1" id="KW-0378">Hydrolase</keyword>
<dbReference type="Proteomes" id="UP001197093">
    <property type="component" value="Unassembled WGS sequence"/>
</dbReference>
<dbReference type="Pfam" id="PF20434">
    <property type="entry name" value="BD-FAE"/>
    <property type="match status" value="1"/>
</dbReference>
<dbReference type="GO" id="GO:0008236">
    <property type="term" value="F:serine-type peptidase activity"/>
    <property type="evidence" value="ECO:0007669"/>
    <property type="project" value="InterPro"/>
</dbReference>
<dbReference type="InterPro" id="IPR029063">
    <property type="entry name" value="SAM-dependent_MTases_sf"/>
</dbReference>
<evidence type="ECO:0008006" key="7">
    <source>
        <dbReference type="Google" id="ProtNLM"/>
    </source>
</evidence>
<comment type="caution">
    <text evidence="5">The sequence shown here is derived from an EMBL/GenBank/DDBJ whole genome shotgun (WGS) entry which is preliminary data.</text>
</comment>
<dbReference type="AlphaFoldDB" id="A0AAD4HXP9"/>
<dbReference type="SUPFAM" id="SSF53335">
    <property type="entry name" value="S-adenosyl-L-methionine-dependent methyltransferases"/>
    <property type="match status" value="1"/>
</dbReference>
<feature type="domain" description="BD-FAE-like" evidence="4">
    <location>
        <begin position="307"/>
        <end position="426"/>
    </location>
</feature>
<dbReference type="Pfam" id="PF08242">
    <property type="entry name" value="Methyltransf_12"/>
    <property type="match status" value="1"/>
</dbReference>
<feature type="domain" description="Methyltransferase type 12" evidence="3">
    <location>
        <begin position="97"/>
        <end position="197"/>
    </location>
</feature>
<dbReference type="InterPro" id="IPR013217">
    <property type="entry name" value="Methyltransf_12"/>
</dbReference>
<dbReference type="Pfam" id="PF00326">
    <property type="entry name" value="Peptidase_S9"/>
    <property type="match status" value="1"/>
</dbReference>